<evidence type="ECO:0000256" key="1">
    <source>
        <dbReference type="SAM" id="MobiDB-lite"/>
    </source>
</evidence>
<feature type="compositionally biased region" description="Basic and acidic residues" evidence="1">
    <location>
        <begin position="214"/>
        <end position="224"/>
    </location>
</feature>
<protein>
    <recommendedName>
        <fullName evidence="4">DNA-binding protein</fullName>
    </recommendedName>
</protein>
<organism evidence="2 3">
    <name type="scientific">Actinomadura viridis</name>
    <dbReference type="NCBI Taxonomy" id="58110"/>
    <lineage>
        <taxon>Bacteria</taxon>
        <taxon>Bacillati</taxon>
        <taxon>Actinomycetota</taxon>
        <taxon>Actinomycetes</taxon>
        <taxon>Streptosporangiales</taxon>
        <taxon>Thermomonosporaceae</taxon>
        <taxon>Actinomadura</taxon>
    </lineage>
</organism>
<feature type="region of interest" description="Disordered" evidence="1">
    <location>
        <begin position="167"/>
        <end position="189"/>
    </location>
</feature>
<keyword evidence="3" id="KW-1185">Reference proteome</keyword>
<feature type="region of interest" description="Disordered" evidence="1">
    <location>
        <begin position="204"/>
        <end position="224"/>
    </location>
</feature>
<reference evidence="2" key="1">
    <citation type="submission" date="2020-11" db="EMBL/GenBank/DDBJ databases">
        <title>Sequencing the genomes of 1000 actinobacteria strains.</title>
        <authorList>
            <person name="Klenk H.-P."/>
        </authorList>
    </citation>
    <scope>NUCLEOTIDE SEQUENCE</scope>
    <source>
        <strain evidence="2">DSM 43175</strain>
    </source>
</reference>
<dbReference type="Proteomes" id="UP000614047">
    <property type="component" value="Unassembled WGS sequence"/>
</dbReference>
<proteinExistence type="predicted"/>
<accession>A0A931GNU3</accession>
<evidence type="ECO:0000313" key="2">
    <source>
        <dbReference type="EMBL" id="MBG6086749.1"/>
    </source>
</evidence>
<sequence>MNTVEGRRAYTRADLMDLYGLGLSTLEKWYRERSANGHPEAAGTVGGRLAWDAETWDRWYAARRTPSEVPSGLLTRDELAAEHGLSRHALKRLWAERAANGHPDAAHRSGKALYWDGREWAAWYASYRRGQDRERDARQAGEGDPDELITLADAARLLGLAPTSVTVYPKRPPAGWPEPARTEPLGGGRVRRLYRRGDILEYARRSAGRTPGRAGRDGTLRTTE</sequence>
<dbReference type="AlphaFoldDB" id="A0A931GNU3"/>
<evidence type="ECO:0000313" key="3">
    <source>
        <dbReference type="Proteomes" id="UP000614047"/>
    </source>
</evidence>
<gene>
    <name evidence="2" type="ORF">IW256_000862</name>
</gene>
<dbReference type="RefSeq" id="WP_197009698.1">
    <property type="nucleotide sequence ID" value="NZ_BAABES010000007.1"/>
</dbReference>
<comment type="caution">
    <text evidence="2">The sequence shown here is derived from an EMBL/GenBank/DDBJ whole genome shotgun (WGS) entry which is preliminary data.</text>
</comment>
<evidence type="ECO:0008006" key="4">
    <source>
        <dbReference type="Google" id="ProtNLM"/>
    </source>
</evidence>
<dbReference type="EMBL" id="JADOUA010000001">
    <property type="protein sequence ID" value="MBG6086749.1"/>
    <property type="molecule type" value="Genomic_DNA"/>
</dbReference>
<name>A0A931GNU3_9ACTN</name>